<dbReference type="PROSITE" id="PS51257">
    <property type="entry name" value="PROKAR_LIPOPROTEIN"/>
    <property type="match status" value="1"/>
</dbReference>
<evidence type="ECO:0000313" key="3">
    <source>
        <dbReference type="Proteomes" id="UP000605099"/>
    </source>
</evidence>
<keyword evidence="3" id="KW-1185">Reference proteome</keyword>
<comment type="caution">
    <text evidence="2">The sequence shown here is derived from an EMBL/GenBank/DDBJ whole genome shotgun (WGS) entry which is preliminary data.</text>
</comment>
<reference evidence="3" key="1">
    <citation type="journal article" date="2019" name="Int. J. Syst. Evol. Microbiol.">
        <title>The Global Catalogue of Microorganisms (GCM) 10K type strain sequencing project: providing services to taxonomists for standard genome sequencing and annotation.</title>
        <authorList>
            <consortium name="The Broad Institute Genomics Platform"/>
            <consortium name="The Broad Institute Genome Sequencing Center for Infectious Disease"/>
            <person name="Wu L."/>
            <person name="Ma J."/>
        </authorList>
    </citation>
    <scope>NUCLEOTIDE SEQUENCE [LARGE SCALE GENOMIC DNA]</scope>
    <source>
        <strain evidence="3">CGMCC 1.6784</strain>
    </source>
</reference>
<feature type="region of interest" description="Disordered" evidence="1">
    <location>
        <begin position="184"/>
        <end position="203"/>
    </location>
</feature>
<sequence>MQMLIRKFIVSIVGAVLVAACGNSGEYYEKPPKQVTSALKSAYLPTHVLGGSVKASRVTQPDAETVVTALLAENNSELMRFVTTVVPDGDGSRVSTAILPPEGRNKVRAEKALAENGLAMGLMSAVAKEHVAAAIEGRPFDMMFASPMGKGMIGAMPGMSERIDAANKAASDFAKYQQQADFDEKYGDDWGRSSSDKGDDWGD</sequence>
<evidence type="ECO:0008006" key="4">
    <source>
        <dbReference type="Google" id="ProtNLM"/>
    </source>
</evidence>
<proteinExistence type="predicted"/>
<name>A0ABQ2JCG1_9SPHN</name>
<organism evidence="2 3">
    <name type="scientific">Novosphingobium indicum</name>
    <dbReference type="NCBI Taxonomy" id="462949"/>
    <lineage>
        <taxon>Bacteria</taxon>
        <taxon>Pseudomonadati</taxon>
        <taxon>Pseudomonadota</taxon>
        <taxon>Alphaproteobacteria</taxon>
        <taxon>Sphingomonadales</taxon>
        <taxon>Sphingomonadaceae</taxon>
        <taxon>Novosphingobium</taxon>
    </lineage>
</organism>
<evidence type="ECO:0000313" key="2">
    <source>
        <dbReference type="EMBL" id="GGN43630.1"/>
    </source>
</evidence>
<evidence type="ECO:0000256" key="1">
    <source>
        <dbReference type="SAM" id="MobiDB-lite"/>
    </source>
</evidence>
<dbReference type="EMBL" id="BMLK01000003">
    <property type="protein sequence ID" value="GGN43630.1"/>
    <property type="molecule type" value="Genomic_DNA"/>
</dbReference>
<accession>A0ABQ2JCG1</accession>
<protein>
    <recommendedName>
        <fullName evidence="4">DUF4410 domain-containing protein</fullName>
    </recommendedName>
</protein>
<gene>
    <name evidence="2" type="ORF">GCM10011349_07990</name>
</gene>
<dbReference type="Proteomes" id="UP000605099">
    <property type="component" value="Unassembled WGS sequence"/>
</dbReference>